<name>A0A382PE42_9ZZZZ</name>
<evidence type="ECO:0000313" key="1">
    <source>
        <dbReference type="EMBL" id="SVC71127.1"/>
    </source>
</evidence>
<organism evidence="1">
    <name type="scientific">marine metagenome</name>
    <dbReference type="NCBI Taxonomy" id="408172"/>
    <lineage>
        <taxon>unclassified sequences</taxon>
        <taxon>metagenomes</taxon>
        <taxon>ecological metagenomes</taxon>
    </lineage>
</organism>
<gene>
    <name evidence="1" type="ORF">METZ01_LOCUS323981</name>
</gene>
<feature type="non-terminal residue" evidence="1">
    <location>
        <position position="101"/>
    </location>
</feature>
<dbReference type="AlphaFoldDB" id="A0A382PE42"/>
<proteinExistence type="predicted"/>
<protein>
    <submittedName>
        <fullName evidence="1">Uncharacterized protein</fullName>
    </submittedName>
</protein>
<reference evidence="1" key="1">
    <citation type="submission" date="2018-05" db="EMBL/GenBank/DDBJ databases">
        <authorList>
            <person name="Lanie J.A."/>
            <person name="Ng W.-L."/>
            <person name="Kazmierczak K.M."/>
            <person name="Andrzejewski T.M."/>
            <person name="Davidsen T.M."/>
            <person name="Wayne K.J."/>
            <person name="Tettelin H."/>
            <person name="Glass J.I."/>
            <person name="Rusch D."/>
            <person name="Podicherti R."/>
            <person name="Tsui H.-C.T."/>
            <person name="Winkler M.E."/>
        </authorList>
    </citation>
    <scope>NUCLEOTIDE SEQUENCE</scope>
</reference>
<accession>A0A382PE42</accession>
<dbReference type="EMBL" id="UINC01106451">
    <property type="protein sequence ID" value="SVC71127.1"/>
    <property type="molecule type" value="Genomic_DNA"/>
</dbReference>
<sequence length="101" mass="11866">MAQISGLVCDTLRQFYIGAVWNNMERTPRHLVLDFGGVITRSLFENRIVVEKLYHLPKGTLGWYGPFDPANDELWQRYLVGAISERKYWYQRCQELEQLVG</sequence>